<keyword evidence="7" id="KW-1185">Reference proteome</keyword>
<keyword evidence="3 5" id="KW-1133">Transmembrane helix</keyword>
<keyword evidence="2 5" id="KW-0812">Transmembrane</keyword>
<dbReference type="InterPro" id="IPR032808">
    <property type="entry name" value="DoxX"/>
</dbReference>
<evidence type="ECO:0000313" key="6">
    <source>
        <dbReference type="EMBL" id="MCF2529527.1"/>
    </source>
</evidence>
<feature type="transmembrane region" description="Helical" evidence="5">
    <location>
        <begin position="132"/>
        <end position="149"/>
    </location>
</feature>
<accession>A0AA41Q3Q5</accession>
<name>A0AA41Q3Q5_9ACTN</name>
<feature type="transmembrane region" description="Helical" evidence="5">
    <location>
        <begin position="44"/>
        <end position="61"/>
    </location>
</feature>
<proteinExistence type="predicted"/>
<evidence type="ECO:0000256" key="3">
    <source>
        <dbReference type="ARBA" id="ARBA00022989"/>
    </source>
</evidence>
<sequence length="198" mass="21155">MAATAQRTEAVADITWEAAGVAPRNAPTAAPDPSHATTPFARRALAALRILLGWMFLWPFLDKLFGLGFSTESAKAVVNGGSPTEGFLKFGTQGPFAHMFDSVAGAWWLDAVFMLGLLGIGVALIAGIGLRIAAVSCTLMMLFMYLVTLQPATNPIVDSHWLMAIAAIVAAATYAGNTWGLGRRWGSTALVRRYAWLR</sequence>
<evidence type="ECO:0000256" key="1">
    <source>
        <dbReference type="ARBA" id="ARBA00004141"/>
    </source>
</evidence>
<evidence type="ECO:0000313" key="7">
    <source>
        <dbReference type="Proteomes" id="UP001165378"/>
    </source>
</evidence>
<reference evidence="6" key="1">
    <citation type="submission" date="2022-01" db="EMBL/GenBank/DDBJ databases">
        <title>Genome-Based Taxonomic Classification of the Phylum Actinobacteria.</title>
        <authorList>
            <person name="Gao Y."/>
        </authorList>
    </citation>
    <scope>NUCLEOTIDE SEQUENCE</scope>
    <source>
        <strain evidence="6">KLBMP 8922</strain>
    </source>
</reference>
<keyword evidence="4 5" id="KW-0472">Membrane</keyword>
<dbReference type="RefSeq" id="WP_235053846.1">
    <property type="nucleotide sequence ID" value="NZ_JAKFHA010000011.1"/>
</dbReference>
<evidence type="ECO:0000256" key="2">
    <source>
        <dbReference type="ARBA" id="ARBA00022692"/>
    </source>
</evidence>
<evidence type="ECO:0000256" key="5">
    <source>
        <dbReference type="SAM" id="Phobius"/>
    </source>
</evidence>
<dbReference type="AlphaFoldDB" id="A0AA41Q3Q5"/>
<gene>
    <name evidence="6" type="ORF">LZ495_20225</name>
</gene>
<comment type="subcellular location">
    <subcellularLocation>
        <location evidence="1">Membrane</location>
        <topology evidence="1">Multi-pass membrane protein</topology>
    </subcellularLocation>
</comment>
<feature type="transmembrane region" description="Helical" evidence="5">
    <location>
        <begin position="161"/>
        <end position="182"/>
    </location>
</feature>
<dbReference type="GO" id="GO:0016020">
    <property type="term" value="C:membrane"/>
    <property type="evidence" value="ECO:0007669"/>
    <property type="project" value="UniProtKB-SubCell"/>
</dbReference>
<organism evidence="6 7">
    <name type="scientific">Yinghuangia soli</name>
    <dbReference type="NCBI Taxonomy" id="2908204"/>
    <lineage>
        <taxon>Bacteria</taxon>
        <taxon>Bacillati</taxon>
        <taxon>Actinomycetota</taxon>
        <taxon>Actinomycetes</taxon>
        <taxon>Kitasatosporales</taxon>
        <taxon>Streptomycetaceae</taxon>
        <taxon>Yinghuangia</taxon>
    </lineage>
</organism>
<dbReference type="EMBL" id="JAKFHA010000011">
    <property type="protein sequence ID" value="MCF2529527.1"/>
    <property type="molecule type" value="Genomic_DNA"/>
</dbReference>
<protein>
    <submittedName>
        <fullName evidence="6">DoxX family membrane protein</fullName>
    </submittedName>
</protein>
<evidence type="ECO:0000256" key="4">
    <source>
        <dbReference type="ARBA" id="ARBA00023136"/>
    </source>
</evidence>
<dbReference type="Pfam" id="PF07681">
    <property type="entry name" value="DoxX"/>
    <property type="match status" value="1"/>
</dbReference>
<feature type="transmembrane region" description="Helical" evidence="5">
    <location>
        <begin position="105"/>
        <end position="125"/>
    </location>
</feature>
<dbReference type="Proteomes" id="UP001165378">
    <property type="component" value="Unassembled WGS sequence"/>
</dbReference>
<comment type="caution">
    <text evidence="6">The sequence shown here is derived from an EMBL/GenBank/DDBJ whole genome shotgun (WGS) entry which is preliminary data.</text>
</comment>